<feature type="domain" description="DHFR" evidence="11">
    <location>
        <begin position="2"/>
        <end position="160"/>
    </location>
</feature>
<evidence type="ECO:0000256" key="2">
    <source>
        <dbReference type="ARBA" id="ARBA00009539"/>
    </source>
</evidence>
<dbReference type="GO" id="GO:0070401">
    <property type="term" value="F:NADP+ binding"/>
    <property type="evidence" value="ECO:0007669"/>
    <property type="project" value="UniProtKB-ARBA"/>
</dbReference>
<accession>A0A1G5Q9X5</accession>
<evidence type="ECO:0000256" key="7">
    <source>
        <dbReference type="ARBA" id="ARBA00025067"/>
    </source>
</evidence>
<evidence type="ECO:0000256" key="8">
    <source>
        <dbReference type="PIRNR" id="PIRNR000194"/>
    </source>
</evidence>
<dbReference type="GO" id="GO:0006730">
    <property type="term" value="P:one-carbon metabolic process"/>
    <property type="evidence" value="ECO:0007669"/>
    <property type="project" value="UniProtKB-KW"/>
</dbReference>
<keyword evidence="5 8" id="KW-0521">NADP</keyword>
<dbReference type="PRINTS" id="PR00070">
    <property type="entry name" value="DHFR"/>
</dbReference>
<dbReference type="AlphaFoldDB" id="A0A1G5Q9X5"/>
<evidence type="ECO:0000256" key="6">
    <source>
        <dbReference type="ARBA" id="ARBA00023002"/>
    </source>
</evidence>
<comment type="function">
    <text evidence="7 8">Key enzyme in folate metabolism. Catalyzes an essential reaction for de novo glycine and purine synthesis, and for DNA precursor synthesis.</text>
</comment>
<dbReference type="SUPFAM" id="SSF53597">
    <property type="entry name" value="Dihydrofolate reductase-like"/>
    <property type="match status" value="1"/>
</dbReference>
<dbReference type="PROSITE" id="PS00075">
    <property type="entry name" value="DHFR_1"/>
    <property type="match status" value="1"/>
</dbReference>
<dbReference type="InterPro" id="IPR024072">
    <property type="entry name" value="DHFR-like_dom_sf"/>
</dbReference>
<dbReference type="InterPro" id="IPR001796">
    <property type="entry name" value="DHFR_dom"/>
</dbReference>
<dbReference type="PIRSF" id="PIRSF000194">
    <property type="entry name" value="DHFR"/>
    <property type="match status" value="1"/>
</dbReference>
<dbReference type="PANTHER" id="PTHR48069">
    <property type="entry name" value="DIHYDROFOLATE REDUCTASE"/>
    <property type="match status" value="1"/>
</dbReference>
<comment type="catalytic activity">
    <reaction evidence="8">
        <text>(6S)-5,6,7,8-tetrahydrofolate + NADP(+) = 7,8-dihydrofolate + NADPH + H(+)</text>
        <dbReference type="Rhea" id="RHEA:15009"/>
        <dbReference type="ChEBI" id="CHEBI:15378"/>
        <dbReference type="ChEBI" id="CHEBI:57451"/>
        <dbReference type="ChEBI" id="CHEBI:57453"/>
        <dbReference type="ChEBI" id="CHEBI:57783"/>
        <dbReference type="ChEBI" id="CHEBI:58349"/>
        <dbReference type="EC" id="1.5.1.3"/>
    </reaction>
</comment>
<dbReference type="Proteomes" id="UP000199648">
    <property type="component" value="Unassembled WGS sequence"/>
</dbReference>
<evidence type="ECO:0000313" key="12">
    <source>
        <dbReference type="EMBL" id="SCZ58418.1"/>
    </source>
</evidence>
<gene>
    <name evidence="12" type="ORF">SAMN03097708_01694</name>
</gene>
<evidence type="ECO:0000256" key="10">
    <source>
        <dbReference type="SAM" id="MobiDB-lite"/>
    </source>
</evidence>
<comment type="similarity">
    <text evidence="2 8 9">Belongs to the dihydrofolate reductase family.</text>
</comment>
<dbReference type="PROSITE" id="PS51330">
    <property type="entry name" value="DHFR_2"/>
    <property type="match status" value="1"/>
</dbReference>
<evidence type="ECO:0000256" key="9">
    <source>
        <dbReference type="RuleBase" id="RU004474"/>
    </source>
</evidence>
<protein>
    <recommendedName>
        <fullName evidence="3 8">Dihydrofolate reductase</fullName>
        <ecNumber evidence="3 8">1.5.1.3</ecNumber>
    </recommendedName>
</protein>
<reference evidence="12 13" key="1">
    <citation type="submission" date="2016-10" db="EMBL/GenBank/DDBJ databases">
        <authorList>
            <person name="de Groot N.N."/>
        </authorList>
    </citation>
    <scope>NUCLEOTIDE SEQUENCE [LARGE SCALE GENOMIC DNA]</scope>
    <source>
        <strain evidence="12 13">HLD2</strain>
    </source>
</reference>
<evidence type="ECO:0000259" key="11">
    <source>
        <dbReference type="PROSITE" id="PS51330"/>
    </source>
</evidence>
<name>A0A1G5Q9X5_9GAMM</name>
<dbReference type="EMBL" id="FMWD01000004">
    <property type="protein sequence ID" value="SCZ58418.1"/>
    <property type="molecule type" value="Genomic_DNA"/>
</dbReference>
<dbReference type="NCBIfam" id="NF008037">
    <property type="entry name" value="PRK10769.1"/>
    <property type="match status" value="1"/>
</dbReference>
<keyword evidence="6 8" id="KW-0560">Oxidoreductase</keyword>
<keyword evidence="4 8" id="KW-0554">One-carbon metabolism</keyword>
<dbReference type="GO" id="GO:0046654">
    <property type="term" value="P:tetrahydrofolate biosynthetic process"/>
    <property type="evidence" value="ECO:0007669"/>
    <property type="project" value="UniProtKB-UniPathway"/>
</dbReference>
<sequence length="161" mass="18239">MRISIIAAMAEDRVIGIENRLPWSLPADMQWFRRHTLGKPVIMGRKTFESIGRPLPKRTNVVVTGDPSYRAEGCRVVHSIDAALEAAQPAEEVMVIGGATFYQQILPRADRLYLTRVHAVIEGDAWFPSIDSSEWRETEREERPADADNPHGMAFQVLERK</sequence>
<dbReference type="InterPro" id="IPR012259">
    <property type="entry name" value="DHFR"/>
</dbReference>
<dbReference type="STRING" id="415747.SAMN03097708_01694"/>
<dbReference type="UniPathway" id="UPA00077">
    <property type="reaction ID" value="UER00158"/>
</dbReference>
<dbReference type="CDD" id="cd00209">
    <property type="entry name" value="DHFR"/>
    <property type="match status" value="1"/>
</dbReference>
<keyword evidence="13" id="KW-1185">Reference proteome</keyword>
<dbReference type="GO" id="GO:0004146">
    <property type="term" value="F:dihydrofolate reductase activity"/>
    <property type="evidence" value="ECO:0007669"/>
    <property type="project" value="UniProtKB-EC"/>
</dbReference>
<organism evidence="12 13">
    <name type="scientific">Thiohalomonas denitrificans</name>
    <dbReference type="NCBI Taxonomy" id="415747"/>
    <lineage>
        <taxon>Bacteria</taxon>
        <taxon>Pseudomonadati</taxon>
        <taxon>Pseudomonadota</taxon>
        <taxon>Gammaproteobacteria</taxon>
        <taxon>Thiohalomonadales</taxon>
        <taxon>Thiohalomonadaceae</taxon>
        <taxon>Thiohalomonas</taxon>
    </lineage>
</organism>
<dbReference type="GO" id="GO:0046452">
    <property type="term" value="P:dihydrofolate metabolic process"/>
    <property type="evidence" value="ECO:0007669"/>
    <property type="project" value="TreeGrafter"/>
</dbReference>
<dbReference type="Gene3D" id="3.40.430.10">
    <property type="entry name" value="Dihydrofolate Reductase, subunit A"/>
    <property type="match status" value="1"/>
</dbReference>
<feature type="compositionally biased region" description="Basic and acidic residues" evidence="10">
    <location>
        <begin position="134"/>
        <end position="149"/>
    </location>
</feature>
<dbReference type="RefSeq" id="WP_092995323.1">
    <property type="nucleotide sequence ID" value="NZ_FMWD01000004.1"/>
</dbReference>
<evidence type="ECO:0000256" key="4">
    <source>
        <dbReference type="ARBA" id="ARBA00022563"/>
    </source>
</evidence>
<comment type="pathway">
    <text evidence="1 8">Cofactor biosynthesis; tetrahydrofolate biosynthesis; 5,6,7,8-tetrahydrofolate from 7,8-dihydrofolate: step 1/1.</text>
</comment>
<evidence type="ECO:0000256" key="1">
    <source>
        <dbReference type="ARBA" id="ARBA00004903"/>
    </source>
</evidence>
<dbReference type="OrthoDB" id="9804315at2"/>
<dbReference type="PANTHER" id="PTHR48069:SF3">
    <property type="entry name" value="DIHYDROFOLATE REDUCTASE"/>
    <property type="match status" value="1"/>
</dbReference>
<evidence type="ECO:0000313" key="13">
    <source>
        <dbReference type="Proteomes" id="UP000199648"/>
    </source>
</evidence>
<dbReference type="EC" id="1.5.1.3" evidence="3 8"/>
<proteinExistence type="inferred from homology"/>
<dbReference type="GO" id="GO:0005829">
    <property type="term" value="C:cytosol"/>
    <property type="evidence" value="ECO:0007669"/>
    <property type="project" value="TreeGrafter"/>
</dbReference>
<dbReference type="InterPro" id="IPR017925">
    <property type="entry name" value="DHFR_CS"/>
</dbReference>
<dbReference type="GO" id="GO:0046655">
    <property type="term" value="P:folic acid metabolic process"/>
    <property type="evidence" value="ECO:0007669"/>
    <property type="project" value="TreeGrafter"/>
</dbReference>
<feature type="region of interest" description="Disordered" evidence="10">
    <location>
        <begin position="134"/>
        <end position="161"/>
    </location>
</feature>
<dbReference type="FunFam" id="3.40.430.10:FF:000001">
    <property type="entry name" value="Dihydrofolate reductase"/>
    <property type="match status" value="1"/>
</dbReference>
<dbReference type="Pfam" id="PF00186">
    <property type="entry name" value="DHFR_1"/>
    <property type="match status" value="1"/>
</dbReference>
<evidence type="ECO:0000256" key="5">
    <source>
        <dbReference type="ARBA" id="ARBA00022857"/>
    </source>
</evidence>
<evidence type="ECO:0000256" key="3">
    <source>
        <dbReference type="ARBA" id="ARBA00012856"/>
    </source>
</evidence>